<keyword evidence="1" id="KW-0472">Membrane</keyword>
<feature type="transmembrane region" description="Helical" evidence="1">
    <location>
        <begin position="320"/>
        <end position="338"/>
    </location>
</feature>
<feature type="transmembrane region" description="Helical" evidence="1">
    <location>
        <begin position="242"/>
        <end position="261"/>
    </location>
</feature>
<sequence length="667" mass="70443">MTWLDALPEIAIAIGVLILPGLVVVRLFGARGIVALGAVAPISAGIVAVAGVAAGLVGSAFSPWWVLAVWTVAAVIAFALPRLVPALRPPARRTPALRPPARGTPAVHPPGRREPRRVWWGWLTGLVVSAVLLTWRVTTSLIAPESFSQRFDIVFHLNAVRRVLDGDGSSLTMGRLAWNTDAESFYPAAWHDIAGLVAQLSPGHGISTVAVAVSATNLVIAVVVWSLGALALVRAIAGPRPLALAFAGVFAAAFGAFPLRLLEWGVVLPYFFGVALLPGMMALVIAGCRLRPSAGLPSAQAWALAAVAGVGVALAHASVVVALAVLTIPPVVTSLVGSIRSRRHRGRSTLPVWILVAGYLLVLAAIWIVGRPRNGFQGWDTPHSFLVAVAAFFANAPLGGTVPFAALVLIAIAVVVLAMRRERWWFLGIYAVTGILYIAVAGVPRSPLRTFLTGPWYEDSYRIAAFVVIPGVVAAAIGGDLLVRRIALSARRRRAGGRTLAIGLTAVLIVLMVPSTQFAVTRDADLTRAAYVLDGSSPLITPNELRLLARLPDNVAAGDVIADNPFDGSALAYAFTGRKVLFAHLMHDDTLDQLLIARRLRDAAVDPAVCEALEDTRVRWVLDFGAYLADNPGANEYPGLDDLVAAGVATEVDREGDAVLYRITACG</sequence>
<keyword evidence="1" id="KW-0812">Transmembrane</keyword>
<feature type="transmembrane region" description="Helical" evidence="1">
    <location>
        <begin position="32"/>
        <end position="58"/>
    </location>
</feature>
<feature type="transmembrane region" description="Helical" evidence="1">
    <location>
        <begin position="424"/>
        <end position="443"/>
    </location>
</feature>
<feature type="transmembrane region" description="Helical" evidence="1">
    <location>
        <begin position="6"/>
        <end position="25"/>
    </location>
</feature>
<feature type="transmembrane region" description="Helical" evidence="1">
    <location>
        <begin position="350"/>
        <end position="369"/>
    </location>
</feature>
<feature type="transmembrane region" description="Helical" evidence="1">
    <location>
        <begin position="118"/>
        <end position="137"/>
    </location>
</feature>
<feature type="transmembrane region" description="Helical" evidence="1">
    <location>
        <begin position="267"/>
        <end position="287"/>
    </location>
</feature>
<reference evidence="2 3" key="1">
    <citation type="submission" date="2024-09" db="EMBL/GenBank/DDBJ databases">
        <authorList>
            <person name="Pan X."/>
        </authorList>
    </citation>
    <scope>NUCLEOTIDE SEQUENCE [LARGE SCALE GENOMIC DNA]</scope>
    <source>
        <strain evidence="2 3">B2969</strain>
    </source>
</reference>
<evidence type="ECO:0000313" key="3">
    <source>
        <dbReference type="Proteomes" id="UP001610861"/>
    </source>
</evidence>
<keyword evidence="3" id="KW-1185">Reference proteome</keyword>
<name>A0ABW7Q4I4_9MICO</name>
<dbReference type="RefSeq" id="WP_396639052.1">
    <property type="nucleotide sequence ID" value="NZ_JBIQWL010000001.1"/>
</dbReference>
<dbReference type="InterPro" id="IPR046671">
    <property type="entry name" value="DUF6541"/>
</dbReference>
<dbReference type="EMBL" id="JBIQWL010000001">
    <property type="protein sequence ID" value="MFH8249103.1"/>
    <property type="molecule type" value="Genomic_DNA"/>
</dbReference>
<keyword evidence="1" id="KW-1133">Transmembrane helix</keyword>
<feature type="transmembrane region" description="Helical" evidence="1">
    <location>
        <begin position="64"/>
        <end position="84"/>
    </location>
</feature>
<protein>
    <submittedName>
        <fullName evidence="2">DUF6541 family protein</fullName>
    </submittedName>
</protein>
<evidence type="ECO:0000313" key="2">
    <source>
        <dbReference type="EMBL" id="MFH8249103.1"/>
    </source>
</evidence>
<feature type="transmembrane region" description="Helical" evidence="1">
    <location>
        <begin position="463"/>
        <end position="483"/>
    </location>
</feature>
<evidence type="ECO:0000256" key="1">
    <source>
        <dbReference type="SAM" id="Phobius"/>
    </source>
</evidence>
<organism evidence="2 3">
    <name type="scientific">Microbacterium alkaliflavum</name>
    <dbReference type="NCBI Taxonomy" id="3248839"/>
    <lineage>
        <taxon>Bacteria</taxon>
        <taxon>Bacillati</taxon>
        <taxon>Actinomycetota</taxon>
        <taxon>Actinomycetes</taxon>
        <taxon>Micrococcales</taxon>
        <taxon>Microbacteriaceae</taxon>
        <taxon>Microbacterium</taxon>
    </lineage>
</organism>
<dbReference type="Pfam" id="PF20176">
    <property type="entry name" value="DUF6541"/>
    <property type="match status" value="1"/>
</dbReference>
<accession>A0ABW7Q4I4</accession>
<dbReference type="Proteomes" id="UP001610861">
    <property type="component" value="Unassembled WGS sequence"/>
</dbReference>
<feature type="transmembrane region" description="Helical" evidence="1">
    <location>
        <begin position="389"/>
        <end position="417"/>
    </location>
</feature>
<proteinExistence type="predicted"/>
<gene>
    <name evidence="2" type="ORF">ACH3VR_01885</name>
</gene>
<feature type="transmembrane region" description="Helical" evidence="1">
    <location>
        <begin position="294"/>
        <end position="314"/>
    </location>
</feature>
<feature type="transmembrane region" description="Helical" evidence="1">
    <location>
        <begin position="495"/>
        <end position="513"/>
    </location>
</feature>
<feature type="transmembrane region" description="Helical" evidence="1">
    <location>
        <begin position="206"/>
        <end position="230"/>
    </location>
</feature>
<comment type="caution">
    <text evidence="2">The sequence shown here is derived from an EMBL/GenBank/DDBJ whole genome shotgun (WGS) entry which is preliminary data.</text>
</comment>